<dbReference type="PANTHER" id="PTHR36027:SF1">
    <property type="entry name" value="MEIOSIS-SPECIFIC PROTEIN ASY3"/>
    <property type="match status" value="1"/>
</dbReference>
<dbReference type="GO" id="GO:0051321">
    <property type="term" value="P:meiotic cell cycle"/>
    <property type="evidence" value="ECO:0007669"/>
    <property type="project" value="InterPro"/>
</dbReference>
<dbReference type="OrthoDB" id="751607at2759"/>
<evidence type="ECO:0000313" key="3">
    <source>
        <dbReference type="EMBL" id="URD84656.1"/>
    </source>
</evidence>
<evidence type="ECO:0000259" key="2">
    <source>
        <dbReference type="Pfam" id="PF20435"/>
    </source>
</evidence>
<dbReference type="Proteomes" id="UP001055439">
    <property type="component" value="Chromosome 10"/>
</dbReference>
<accession>A0A9E7EX04</accession>
<feature type="region of interest" description="Disordered" evidence="1">
    <location>
        <begin position="722"/>
        <end position="746"/>
    </location>
</feature>
<evidence type="ECO:0000313" key="4">
    <source>
        <dbReference type="Proteomes" id="UP001055439"/>
    </source>
</evidence>
<organism evidence="3 4">
    <name type="scientific">Musa troglodytarum</name>
    <name type="common">fe'i banana</name>
    <dbReference type="NCBI Taxonomy" id="320322"/>
    <lineage>
        <taxon>Eukaryota</taxon>
        <taxon>Viridiplantae</taxon>
        <taxon>Streptophyta</taxon>
        <taxon>Embryophyta</taxon>
        <taxon>Tracheophyta</taxon>
        <taxon>Spermatophyta</taxon>
        <taxon>Magnoliopsida</taxon>
        <taxon>Liliopsida</taxon>
        <taxon>Zingiberales</taxon>
        <taxon>Musaceae</taxon>
        <taxon>Musa</taxon>
    </lineage>
</organism>
<feature type="domain" description="Meiosis-specific protein ASY3-like coiled-coil" evidence="2">
    <location>
        <begin position="161"/>
        <end position="1011"/>
    </location>
</feature>
<feature type="region of interest" description="Disordered" evidence="1">
    <location>
        <begin position="32"/>
        <end position="55"/>
    </location>
</feature>
<proteinExistence type="predicted"/>
<evidence type="ECO:0000256" key="1">
    <source>
        <dbReference type="SAM" id="MobiDB-lite"/>
    </source>
</evidence>
<name>A0A9E7EX04_9LILI</name>
<sequence length="1012" mass="113073">MELLLAAPHSVALEGNQPLFPNFEAHSAAPIEGEREAEEEISAESVGSASDEGRGEISSDLLVPSVVSLGSVDLSFLDGGFPGICYLNCCHFPLSCISSCVSVVSSLGIDPSSAAFLDLHLQLGNSASALLHDEFRTVIGDLHGSKMTNTEPLKLQDAGANDCRSLGSNPFPSDRFSKVSIGITIDKFPMLGSGAKIKDRLTVPACERVHSSQENIVKENKGPEVTENTKQNGKLTNKEQMASEKLSTRFKSHKTPSSQRVHVFPEHTTVLDTEEGMLKNIAVVDAKVDQAGKAEKPSAWFSRKPLLHETPTAEKFQFQASVLQSQHGVHKETDTLVSGKSLEKDENTERAVAFVTMQKMQMLQKGVGYEQLDEVTTHNNGALKKKIWEILGMASESKQNMTLPNSEDKEAYHGKQFGMAPQSKHTVNSSTPGDKMTLSRNRRGEFLKEKSVKAKQSRDAIETHLESPKEIIRGPITHYFTRKRASCRTFQKLHRVNLYPKIPLSVSSTESKPKLEDKNIFAFDQEEAIALTSGRYVSGHPNISKRKRRKQKKKKIEFRAAPLPKKLVSDKTLKSNEKEQTVLSSVKVTSRRQVTRSSPCLPFQHDKDQLQTSNQVPILNHYLQLGANKHLAMPPVLSSAETEEYSGSLKRKRNSWKHDKSQVPNDVHLENEIDHPSVEKTSIPLVDFQGPAFAKDADPPLPLCKLLNEDLCTPVANWRKIPSRTPSRPQILENHKQETEYSNSDTDETIEIHESENVMLPHDAEGKETEKQPSLSPGKNQRYKSFEASDFFNEDYRSSEESFLNSGSLPESPVGFHHMKRVNCLKDTKISKSSLSSPPHVGTSRIEEATGLHEILEHYPEDELARSVCQLVRLLEKFKSKIRSQICKKSSKILLDAGEKVHLQLQHAESQIEADLGKFLGIGKSKGKCLESKFQEQQERLRFMHNKFKEEVDQHLLGCRSTLEEIEAYKIELKGSLDRQKASHRKLLLQVEGAIESQISDAETRVATLHKE</sequence>
<dbReference type="EMBL" id="CP097503">
    <property type="protein sequence ID" value="URD84656.1"/>
    <property type="molecule type" value="Genomic_DNA"/>
</dbReference>
<dbReference type="InterPro" id="IPR037731">
    <property type="entry name" value="ASY3-like"/>
</dbReference>
<gene>
    <name evidence="3" type="ORF">MUK42_18215</name>
</gene>
<feature type="region of interest" description="Disordered" evidence="1">
    <location>
        <begin position="640"/>
        <end position="662"/>
    </location>
</feature>
<protein>
    <recommendedName>
        <fullName evidence="2">Meiosis-specific protein ASY3-like coiled-coil domain-containing protein</fullName>
    </recommendedName>
</protein>
<feature type="compositionally biased region" description="Polar residues" evidence="1">
    <location>
        <begin position="226"/>
        <end position="240"/>
    </location>
</feature>
<dbReference type="PANTHER" id="PTHR36027">
    <property type="entry name" value="MEIOSIS-SPECIFIC PROTEIN ASY3"/>
    <property type="match status" value="1"/>
</dbReference>
<dbReference type="Pfam" id="PF20435">
    <property type="entry name" value="ASY3-like"/>
    <property type="match status" value="1"/>
</dbReference>
<dbReference type="InterPro" id="IPR046845">
    <property type="entry name" value="ASY3-like_CC"/>
</dbReference>
<keyword evidence="4" id="KW-1185">Reference proteome</keyword>
<reference evidence="3" key="1">
    <citation type="submission" date="2022-05" db="EMBL/GenBank/DDBJ databases">
        <title>The Musa troglodytarum L. genome provides insights into the mechanism of non-climacteric behaviour and enrichment of carotenoids.</title>
        <authorList>
            <person name="Wang J."/>
        </authorList>
    </citation>
    <scope>NUCLEOTIDE SEQUENCE</scope>
    <source>
        <tissue evidence="3">Leaf</tissue>
    </source>
</reference>
<dbReference type="AlphaFoldDB" id="A0A9E7EX04"/>
<feature type="region of interest" description="Disordered" evidence="1">
    <location>
        <begin position="220"/>
        <end position="260"/>
    </location>
</feature>